<dbReference type="Pfam" id="PF01431">
    <property type="entry name" value="Peptidase_M13"/>
    <property type="match status" value="1"/>
</dbReference>
<sequence length="188" mass="20802">MQPPFFDVDADDAVNYGGIGAVIGHEIGHGFDDQGRKSDGAGNLRDWWTAADAQAFEARTTKLGGQYDAITPVDDIRINGRLTMGENVGDLSGLANAYRAYRLSLGGKEAPVIGGFTGDQRFFMGYAQIWRTKYRDEALRQQLLTDPHSPGPYRTIVPLSNNDAFARAFDVKPGDKMYRAPEERVKIW</sequence>
<name>A0A6J4L3I5_9BACT</name>
<proteinExistence type="inferred from homology"/>
<dbReference type="EMBL" id="CADCTU010000485">
    <property type="protein sequence ID" value="CAA9322051.1"/>
    <property type="molecule type" value="Genomic_DNA"/>
</dbReference>
<dbReference type="PRINTS" id="PR00786">
    <property type="entry name" value="NEPRILYSIN"/>
</dbReference>
<dbReference type="SUPFAM" id="SSF55486">
    <property type="entry name" value="Metalloproteases ('zincins'), catalytic domain"/>
    <property type="match status" value="1"/>
</dbReference>
<dbReference type="GO" id="GO:0016485">
    <property type="term" value="P:protein processing"/>
    <property type="evidence" value="ECO:0007669"/>
    <property type="project" value="TreeGrafter"/>
</dbReference>
<dbReference type="Gene3D" id="3.40.390.10">
    <property type="entry name" value="Collagenase (Catalytic Domain)"/>
    <property type="match status" value="1"/>
</dbReference>
<dbReference type="GO" id="GO:0005886">
    <property type="term" value="C:plasma membrane"/>
    <property type="evidence" value="ECO:0007669"/>
    <property type="project" value="TreeGrafter"/>
</dbReference>
<accession>A0A6J4L3I5</accession>
<dbReference type="InterPro" id="IPR018497">
    <property type="entry name" value="Peptidase_M13_C"/>
</dbReference>
<dbReference type="PROSITE" id="PS51885">
    <property type="entry name" value="NEPRILYSIN"/>
    <property type="match status" value="1"/>
</dbReference>
<comment type="similarity">
    <text evidence="1">Belongs to the peptidase M13 family.</text>
</comment>
<dbReference type="PANTHER" id="PTHR11733:SF167">
    <property type="entry name" value="FI17812P1-RELATED"/>
    <property type="match status" value="1"/>
</dbReference>
<evidence type="ECO:0000256" key="1">
    <source>
        <dbReference type="ARBA" id="ARBA00007357"/>
    </source>
</evidence>
<evidence type="ECO:0000259" key="2">
    <source>
        <dbReference type="Pfam" id="PF01431"/>
    </source>
</evidence>
<gene>
    <name evidence="3" type="ORF">AVDCRST_MAG11-2059</name>
</gene>
<dbReference type="PANTHER" id="PTHR11733">
    <property type="entry name" value="ZINC METALLOPROTEASE FAMILY M13 NEPRILYSIN-RELATED"/>
    <property type="match status" value="1"/>
</dbReference>
<reference evidence="3" key="1">
    <citation type="submission" date="2020-02" db="EMBL/GenBank/DDBJ databases">
        <authorList>
            <person name="Meier V. D."/>
        </authorList>
    </citation>
    <scope>NUCLEOTIDE SEQUENCE</scope>
    <source>
        <strain evidence="3">AVDCRST_MAG11</strain>
    </source>
</reference>
<dbReference type="CDD" id="cd08662">
    <property type="entry name" value="M13"/>
    <property type="match status" value="1"/>
</dbReference>
<dbReference type="AlphaFoldDB" id="A0A6J4L3I5"/>
<dbReference type="InterPro" id="IPR000718">
    <property type="entry name" value="Peptidase_M13"/>
</dbReference>
<organism evidence="3">
    <name type="scientific">uncultured Gemmatimonadaceae bacterium</name>
    <dbReference type="NCBI Taxonomy" id="246130"/>
    <lineage>
        <taxon>Bacteria</taxon>
        <taxon>Pseudomonadati</taxon>
        <taxon>Gemmatimonadota</taxon>
        <taxon>Gemmatimonadia</taxon>
        <taxon>Gemmatimonadales</taxon>
        <taxon>Gemmatimonadaceae</taxon>
        <taxon>environmental samples</taxon>
    </lineage>
</organism>
<protein>
    <submittedName>
        <fullName evidence="3">Metallopeptidase</fullName>
    </submittedName>
</protein>
<feature type="domain" description="Peptidase M13 C-terminal" evidence="2">
    <location>
        <begin position="1"/>
        <end position="185"/>
    </location>
</feature>
<evidence type="ECO:0000313" key="3">
    <source>
        <dbReference type="EMBL" id="CAA9322051.1"/>
    </source>
</evidence>
<dbReference type="InterPro" id="IPR024079">
    <property type="entry name" value="MetalloPept_cat_dom_sf"/>
</dbReference>
<dbReference type="GO" id="GO:0004222">
    <property type="term" value="F:metalloendopeptidase activity"/>
    <property type="evidence" value="ECO:0007669"/>
    <property type="project" value="InterPro"/>
</dbReference>